<evidence type="ECO:0000313" key="2">
    <source>
        <dbReference type="EMBL" id="PON44963.1"/>
    </source>
</evidence>
<reference evidence="3" key="1">
    <citation type="submission" date="2016-06" db="EMBL/GenBank/DDBJ databases">
        <title>Parallel loss of symbiosis genes in relatives of nitrogen-fixing non-legume Parasponia.</title>
        <authorList>
            <person name="Van Velzen R."/>
            <person name="Holmer R."/>
            <person name="Bu F."/>
            <person name="Rutten L."/>
            <person name="Van Zeijl A."/>
            <person name="Liu W."/>
            <person name="Santuari L."/>
            <person name="Cao Q."/>
            <person name="Sharma T."/>
            <person name="Shen D."/>
            <person name="Roswanjaya Y."/>
            <person name="Wardhani T."/>
            <person name="Kalhor M.S."/>
            <person name="Jansen J."/>
            <person name="Van den Hoogen J."/>
            <person name="Gungor B."/>
            <person name="Hartog M."/>
            <person name="Hontelez J."/>
            <person name="Verver J."/>
            <person name="Yang W.-C."/>
            <person name="Schijlen E."/>
            <person name="Repin R."/>
            <person name="Schilthuizen M."/>
            <person name="Schranz E."/>
            <person name="Heidstra R."/>
            <person name="Miyata K."/>
            <person name="Fedorova E."/>
            <person name="Kohlen W."/>
            <person name="Bisseling T."/>
            <person name="Smit S."/>
            <person name="Geurts R."/>
        </authorList>
    </citation>
    <scope>NUCLEOTIDE SEQUENCE [LARGE SCALE GENOMIC DNA]</scope>
    <source>
        <strain evidence="3">cv. WU1-14</strain>
    </source>
</reference>
<evidence type="ECO:0000313" key="3">
    <source>
        <dbReference type="Proteomes" id="UP000237105"/>
    </source>
</evidence>
<keyword evidence="3" id="KW-1185">Reference proteome</keyword>
<proteinExistence type="predicted"/>
<dbReference type="OrthoDB" id="10467920at2759"/>
<gene>
    <name evidence="2" type="ORF">PanWU01x14_262510</name>
</gene>
<organism evidence="2 3">
    <name type="scientific">Parasponia andersonii</name>
    <name type="common">Sponia andersonii</name>
    <dbReference type="NCBI Taxonomy" id="3476"/>
    <lineage>
        <taxon>Eukaryota</taxon>
        <taxon>Viridiplantae</taxon>
        <taxon>Streptophyta</taxon>
        <taxon>Embryophyta</taxon>
        <taxon>Tracheophyta</taxon>
        <taxon>Spermatophyta</taxon>
        <taxon>Magnoliopsida</taxon>
        <taxon>eudicotyledons</taxon>
        <taxon>Gunneridae</taxon>
        <taxon>Pentapetalae</taxon>
        <taxon>rosids</taxon>
        <taxon>fabids</taxon>
        <taxon>Rosales</taxon>
        <taxon>Cannabaceae</taxon>
        <taxon>Parasponia</taxon>
    </lineage>
</organism>
<keyword evidence="1" id="KW-0472">Membrane</keyword>
<accession>A0A2P5B849</accession>
<dbReference type="AlphaFoldDB" id="A0A2P5B849"/>
<evidence type="ECO:0000256" key="1">
    <source>
        <dbReference type="SAM" id="Phobius"/>
    </source>
</evidence>
<sequence>MDFTSARFKQENSEIKRNLKTRGGSAVTQRSHVAVQQNLKPSLNLKAEATVWLRRRVAQTCHLVLVGCAVVQLLICAAMWSCLPQPYMLNTSPSLDHFELLIQF</sequence>
<dbReference type="EMBL" id="JXTB01000340">
    <property type="protein sequence ID" value="PON44963.1"/>
    <property type="molecule type" value="Genomic_DNA"/>
</dbReference>
<keyword evidence="1" id="KW-1133">Transmembrane helix</keyword>
<keyword evidence="1" id="KW-0812">Transmembrane</keyword>
<feature type="transmembrane region" description="Helical" evidence="1">
    <location>
        <begin position="63"/>
        <end position="81"/>
    </location>
</feature>
<protein>
    <submittedName>
        <fullName evidence="2">Uncharacterized protein</fullName>
    </submittedName>
</protein>
<name>A0A2P5B849_PARAD</name>
<dbReference type="Proteomes" id="UP000237105">
    <property type="component" value="Unassembled WGS sequence"/>
</dbReference>
<comment type="caution">
    <text evidence="2">The sequence shown here is derived from an EMBL/GenBank/DDBJ whole genome shotgun (WGS) entry which is preliminary data.</text>
</comment>